<dbReference type="InterPro" id="IPR052519">
    <property type="entry name" value="Euk-type_GlcNAc_Kinase"/>
</dbReference>
<dbReference type="CDD" id="cd24007">
    <property type="entry name" value="ASKHA_NBD_eukNAGK-like"/>
    <property type="match status" value="1"/>
</dbReference>
<dbReference type="Pfam" id="PF01869">
    <property type="entry name" value="BcrAD_BadFG"/>
    <property type="match status" value="1"/>
</dbReference>
<comment type="caution">
    <text evidence="2">The sequence shown here is derived from an EMBL/GenBank/DDBJ whole genome shotgun (WGS) entry which is preliminary data.</text>
</comment>
<dbReference type="EMBL" id="JAPDHZ010000003">
    <property type="protein sequence ID" value="MDG0792373.1"/>
    <property type="molecule type" value="Genomic_DNA"/>
</dbReference>
<dbReference type="PANTHER" id="PTHR43190:SF3">
    <property type="entry name" value="N-ACETYL-D-GLUCOSAMINE KINASE"/>
    <property type="match status" value="1"/>
</dbReference>
<name>A0A9X4KI13_9BACL</name>
<keyword evidence="3" id="KW-1185">Reference proteome</keyword>
<protein>
    <recommendedName>
        <fullName evidence="1">ATPase BadF/BadG/BcrA/BcrD type domain-containing protein</fullName>
    </recommendedName>
</protein>
<feature type="domain" description="ATPase BadF/BadG/BcrA/BcrD type" evidence="1">
    <location>
        <begin position="8"/>
        <end position="297"/>
    </location>
</feature>
<dbReference type="InterPro" id="IPR002731">
    <property type="entry name" value="ATPase_BadF"/>
</dbReference>
<organism evidence="2 3">
    <name type="scientific">Cohnella ginsengisoli</name>
    <dbReference type="NCBI Taxonomy" id="425004"/>
    <lineage>
        <taxon>Bacteria</taxon>
        <taxon>Bacillati</taxon>
        <taxon>Bacillota</taxon>
        <taxon>Bacilli</taxon>
        <taxon>Bacillales</taxon>
        <taxon>Paenibacillaceae</taxon>
        <taxon>Cohnella</taxon>
    </lineage>
</organism>
<evidence type="ECO:0000313" key="2">
    <source>
        <dbReference type="EMBL" id="MDG0792373.1"/>
    </source>
</evidence>
<accession>A0A9X4KI13</accession>
<dbReference type="PANTHER" id="PTHR43190">
    <property type="entry name" value="N-ACETYL-D-GLUCOSAMINE KINASE"/>
    <property type="match status" value="1"/>
</dbReference>
<dbReference type="SUPFAM" id="SSF53067">
    <property type="entry name" value="Actin-like ATPase domain"/>
    <property type="match status" value="2"/>
</dbReference>
<proteinExistence type="predicted"/>
<sequence>MRYVASLDGGGTKLSCLIADERGKLVGRAIAGSTNSQFDSVEEIQSAIRLGVADALASAGIAASDLSTVYSAMPVLQIEIVEQALDTLVGGNTALHISDEFTLSLFGAIQERHGSLALAGTGSFAGVRNRDGFSAVGGWGAMIGDEGSGTYIGQQALAACALMTDGRGPPTMLLEHILRLWHLPRLLDVMIKLYAMKLNVQRTIVASLCPLVGQCAASGDEVAVRILNDAAGQLADQMVHLIGKTNAQELPLTVSGGVWKSSPLLFQAFGRRVQASYPHVVILPPKFDPVIGGILLGLEELGVDTRQLEQASYGDFAFPCLYADCGSTGEAAQAL</sequence>
<evidence type="ECO:0000313" key="3">
    <source>
        <dbReference type="Proteomes" id="UP001153387"/>
    </source>
</evidence>
<dbReference type="Gene3D" id="3.30.420.40">
    <property type="match status" value="2"/>
</dbReference>
<gene>
    <name evidence="2" type="ORF">OMP38_16975</name>
</gene>
<dbReference type="Proteomes" id="UP001153387">
    <property type="component" value="Unassembled WGS sequence"/>
</dbReference>
<reference evidence="2 3" key="1">
    <citation type="submission" date="2022-10" db="EMBL/GenBank/DDBJ databases">
        <title>Comparative genomic analysis of Cohnella hashimotonis sp. nov., isolated from the International Space Station.</title>
        <authorList>
            <person name="Simpson A."/>
            <person name="Venkateswaran K."/>
        </authorList>
    </citation>
    <scope>NUCLEOTIDE SEQUENCE [LARGE SCALE GENOMIC DNA]</scope>
    <source>
        <strain evidence="2 3">DSM 18997</strain>
    </source>
</reference>
<dbReference type="InterPro" id="IPR043129">
    <property type="entry name" value="ATPase_NBD"/>
</dbReference>
<dbReference type="AlphaFoldDB" id="A0A9X4KI13"/>
<dbReference type="RefSeq" id="WP_277566178.1">
    <property type="nucleotide sequence ID" value="NZ_JAPDHZ010000003.1"/>
</dbReference>
<evidence type="ECO:0000259" key="1">
    <source>
        <dbReference type="Pfam" id="PF01869"/>
    </source>
</evidence>